<name>A0A0C9UJM9_SPHS4</name>
<dbReference type="HOGENOM" id="CLU_009123_4_3_1"/>
<comment type="subcellular location">
    <subcellularLocation>
        <location evidence="1">Nucleus</location>
    </subcellularLocation>
</comment>
<reference evidence="7 8" key="1">
    <citation type="submission" date="2014-06" db="EMBL/GenBank/DDBJ databases">
        <title>Evolutionary Origins and Diversification of the Mycorrhizal Mutualists.</title>
        <authorList>
            <consortium name="DOE Joint Genome Institute"/>
            <consortium name="Mycorrhizal Genomics Consortium"/>
            <person name="Kohler A."/>
            <person name="Kuo A."/>
            <person name="Nagy L.G."/>
            <person name="Floudas D."/>
            <person name="Copeland A."/>
            <person name="Barry K.W."/>
            <person name="Cichocki N."/>
            <person name="Veneault-Fourrey C."/>
            <person name="LaButti K."/>
            <person name="Lindquist E.A."/>
            <person name="Lipzen A."/>
            <person name="Lundell T."/>
            <person name="Morin E."/>
            <person name="Murat C."/>
            <person name="Riley R."/>
            <person name="Ohm R."/>
            <person name="Sun H."/>
            <person name="Tunlid A."/>
            <person name="Henrissat B."/>
            <person name="Grigoriev I.V."/>
            <person name="Hibbett D.S."/>
            <person name="Martin F."/>
        </authorList>
    </citation>
    <scope>NUCLEOTIDE SEQUENCE [LARGE SCALE GENOMIC DNA]</scope>
    <source>
        <strain evidence="7 8">SS14</strain>
    </source>
</reference>
<dbReference type="PANTHER" id="PTHR46481:SF10">
    <property type="entry name" value="ZINC FINGER BED DOMAIN-CONTAINING PROTEIN 39"/>
    <property type="match status" value="1"/>
</dbReference>
<keyword evidence="2" id="KW-0479">Metal-binding</keyword>
<dbReference type="GO" id="GO:0046983">
    <property type="term" value="F:protein dimerization activity"/>
    <property type="evidence" value="ECO:0007669"/>
    <property type="project" value="InterPro"/>
</dbReference>
<dbReference type="InterPro" id="IPR012337">
    <property type="entry name" value="RNaseH-like_sf"/>
</dbReference>
<proteinExistence type="predicted"/>
<evidence type="ECO:0000313" key="7">
    <source>
        <dbReference type="EMBL" id="KIJ29107.1"/>
    </source>
</evidence>
<dbReference type="AlphaFoldDB" id="A0A0C9UJM9"/>
<evidence type="ECO:0000256" key="5">
    <source>
        <dbReference type="ARBA" id="ARBA00023242"/>
    </source>
</evidence>
<evidence type="ECO:0000256" key="1">
    <source>
        <dbReference type="ARBA" id="ARBA00004123"/>
    </source>
</evidence>
<evidence type="ECO:0000256" key="3">
    <source>
        <dbReference type="ARBA" id="ARBA00022771"/>
    </source>
</evidence>
<dbReference type="InterPro" id="IPR008906">
    <property type="entry name" value="HATC_C_dom"/>
</dbReference>
<dbReference type="OrthoDB" id="3359487at2759"/>
<keyword evidence="8" id="KW-1185">Reference proteome</keyword>
<keyword evidence="4" id="KW-0862">Zinc</keyword>
<organism evidence="7 8">
    <name type="scientific">Sphaerobolus stellatus (strain SS14)</name>
    <dbReference type="NCBI Taxonomy" id="990650"/>
    <lineage>
        <taxon>Eukaryota</taxon>
        <taxon>Fungi</taxon>
        <taxon>Dikarya</taxon>
        <taxon>Basidiomycota</taxon>
        <taxon>Agaricomycotina</taxon>
        <taxon>Agaricomycetes</taxon>
        <taxon>Phallomycetidae</taxon>
        <taxon>Geastrales</taxon>
        <taxon>Sphaerobolaceae</taxon>
        <taxon>Sphaerobolus</taxon>
    </lineage>
</organism>
<dbReference type="InterPro" id="IPR052035">
    <property type="entry name" value="ZnF_BED_domain_contain"/>
</dbReference>
<evidence type="ECO:0000259" key="6">
    <source>
        <dbReference type="Pfam" id="PF05699"/>
    </source>
</evidence>
<gene>
    <name evidence="7" type="ORF">M422DRAFT_188910</name>
</gene>
<keyword evidence="5" id="KW-0539">Nucleus</keyword>
<dbReference type="PANTHER" id="PTHR46481">
    <property type="entry name" value="ZINC FINGER BED DOMAIN-CONTAINING PROTEIN 4"/>
    <property type="match status" value="1"/>
</dbReference>
<protein>
    <recommendedName>
        <fullName evidence="6">HAT C-terminal dimerisation domain-containing protein</fullName>
    </recommendedName>
</protein>
<feature type="domain" description="HAT C-terminal dimerisation" evidence="6">
    <location>
        <begin position="136"/>
        <end position="217"/>
    </location>
</feature>
<dbReference type="EMBL" id="KN837290">
    <property type="protein sequence ID" value="KIJ29107.1"/>
    <property type="molecule type" value="Genomic_DNA"/>
</dbReference>
<dbReference type="Pfam" id="PF05699">
    <property type="entry name" value="Dimer_Tnp_hAT"/>
    <property type="match status" value="1"/>
</dbReference>
<sequence>MSKKDVALIHQVIPVHDLIRTHLEKIVDDTKLLKAIRVAASNGFEVDDKYYALTDDSNIYRVTMAMHPSYKLAYFKQQQWPEDWVEQVLSIVRKVWKEKYLPQVKPLSMKPVSGTADAIDEWEFGLHAEQSSADALELYLSTGTIPCTDPIAYWHAQCKSGVIPEALAKMALDYLSVPASSTDVKHAFSLSGRVVTPLCSSLEDESIRATVLLNSWLSIPGLVTEKVFKNHLVVGWKRGKNCAATQAALDAAEAAA</sequence>
<dbReference type="GO" id="GO:0005634">
    <property type="term" value="C:nucleus"/>
    <property type="evidence" value="ECO:0007669"/>
    <property type="project" value="UniProtKB-SubCell"/>
</dbReference>
<dbReference type="GO" id="GO:0008270">
    <property type="term" value="F:zinc ion binding"/>
    <property type="evidence" value="ECO:0007669"/>
    <property type="project" value="UniProtKB-KW"/>
</dbReference>
<evidence type="ECO:0000256" key="2">
    <source>
        <dbReference type="ARBA" id="ARBA00022723"/>
    </source>
</evidence>
<evidence type="ECO:0000313" key="8">
    <source>
        <dbReference type="Proteomes" id="UP000054279"/>
    </source>
</evidence>
<dbReference type="Proteomes" id="UP000054279">
    <property type="component" value="Unassembled WGS sequence"/>
</dbReference>
<keyword evidence="3" id="KW-0863">Zinc-finger</keyword>
<evidence type="ECO:0000256" key="4">
    <source>
        <dbReference type="ARBA" id="ARBA00022833"/>
    </source>
</evidence>
<dbReference type="SUPFAM" id="SSF53098">
    <property type="entry name" value="Ribonuclease H-like"/>
    <property type="match status" value="1"/>
</dbReference>
<accession>A0A0C9UJM9</accession>